<dbReference type="SUPFAM" id="SSF109604">
    <property type="entry name" value="HD-domain/PDEase-like"/>
    <property type="match status" value="1"/>
</dbReference>
<accession>A0ABU6KBJ9</accession>
<dbReference type="PROSITE" id="PS51831">
    <property type="entry name" value="HD"/>
    <property type="match status" value="1"/>
</dbReference>
<sequence length="196" mass="22687">MEKRQQLAAIKNYAYKIFHNDATGHDFYHMRRVARLSQEISEEEKADPFICETSAWLHDIGDKKLFTDPRKSIEEMENFLESLHMSSEEINKVKTSIRNISFSKGAIPETIEGKIVQDADRIDAIGAIGVARTFAYGGAMNQLIHHDHEVENTSIQHFYDKLLKVKGLLHTDSAKKIAMKRHIFVEEFLVQFHNEW</sequence>
<dbReference type="PANTHER" id="PTHR33594">
    <property type="entry name" value="SUPERFAMILY HYDROLASE, PUTATIVE (AFU_ORTHOLOGUE AFUA_1G03035)-RELATED"/>
    <property type="match status" value="1"/>
</dbReference>
<dbReference type="PANTHER" id="PTHR33594:SF1">
    <property type="entry name" value="HD_PDEASE DOMAIN-CONTAINING PROTEIN"/>
    <property type="match status" value="1"/>
</dbReference>
<dbReference type="RefSeq" id="WP_327606077.1">
    <property type="nucleotide sequence ID" value="NZ_JARZFX010000001.1"/>
</dbReference>
<comment type="caution">
    <text evidence="2">The sequence shown here is derived from an EMBL/GenBank/DDBJ whole genome shotgun (WGS) entry which is preliminary data.</text>
</comment>
<evidence type="ECO:0000313" key="3">
    <source>
        <dbReference type="Proteomes" id="UP001335737"/>
    </source>
</evidence>
<reference evidence="2 3" key="1">
    <citation type="journal article" date="2024" name="Int. J. Syst. Evol. Microbiol.">
        <title>Virgibacillus tibetensis sp. nov., isolated from salt lake on the Tibetan Plateau of China.</title>
        <authorList>
            <person name="Phurbu D."/>
            <person name="Liu Z.-X."/>
            <person name="Wang R."/>
            <person name="Zheng Y.-Y."/>
            <person name="Liu H.-C."/>
            <person name="Zhou Y.-G."/>
            <person name="Yu Y.-J."/>
            <person name="Li A.-H."/>
        </authorList>
    </citation>
    <scope>NUCLEOTIDE SEQUENCE [LARGE SCALE GENOMIC DNA]</scope>
    <source>
        <strain evidence="2 3">C22-A2</strain>
    </source>
</reference>
<dbReference type="InterPro" id="IPR006674">
    <property type="entry name" value="HD_domain"/>
</dbReference>
<dbReference type="Gene3D" id="1.10.472.50">
    <property type="entry name" value="HD-domain/PDEase-like"/>
    <property type="match status" value="1"/>
</dbReference>
<dbReference type="Proteomes" id="UP001335737">
    <property type="component" value="Unassembled WGS sequence"/>
</dbReference>
<dbReference type="CDD" id="cd00077">
    <property type="entry name" value="HDc"/>
    <property type="match status" value="1"/>
</dbReference>
<proteinExistence type="predicted"/>
<dbReference type="InterPro" id="IPR003607">
    <property type="entry name" value="HD/PDEase_dom"/>
</dbReference>
<protein>
    <submittedName>
        <fullName evidence="2">HD domain-containing protein</fullName>
    </submittedName>
</protein>
<dbReference type="EMBL" id="JARZFX010000001">
    <property type="protein sequence ID" value="MEC5422515.1"/>
    <property type="molecule type" value="Genomic_DNA"/>
</dbReference>
<dbReference type="Pfam" id="PF01966">
    <property type="entry name" value="HD"/>
    <property type="match status" value="1"/>
</dbReference>
<name>A0ABU6KBJ9_9BACI</name>
<dbReference type="Gene3D" id="1.20.58.1910">
    <property type="match status" value="1"/>
</dbReference>
<dbReference type="SMART" id="SM00471">
    <property type="entry name" value="HDc"/>
    <property type="match status" value="1"/>
</dbReference>
<feature type="domain" description="HD" evidence="1">
    <location>
        <begin position="26"/>
        <end position="125"/>
    </location>
</feature>
<organism evidence="2 3">
    <name type="scientific">Virgibacillus tibetensis</name>
    <dbReference type="NCBI Taxonomy" id="3042313"/>
    <lineage>
        <taxon>Bacteria</taxon>
        <taxon>Bacillati</taxon>
        <taxon>Bacillota</taxon>
        <taxon>Bacilli</taxon>
        <taxon>Bacillales</taxon>
        <taxon>Bacillaceae</taxon>
        <taxon>Virgibacillus</taxon>
    </lineage>
</organism>
<keyword evidence="3" id="KW-1185">Reference proteome</keyword>
<evidence type="ECO:0000259" key="1">
    <source>
        <dbReference type="PROSITE" id="PS51831"/>
    </source>
</evidence>
<evidence type="ECO:0000313" key="2">
    <source>
        <dbReference type="EMBL" id="MEC5422515.1"/>
    </source>
</evidence>
<gene>
    <name evidence="2" type="ORF">QGM71_03285</name>
</gene>